<dbReference type="Proteomes" id="UP000826271">
    <property type="component" value="Unassembled WGS sequence"/>
</dbReference>
<organism evidence="2 3">
    <name type="scientific">Buddleja alternifolia</name>
    <dbReference type="NCBI Taxonomy" id="168488"/>
    <lineage>
        <taxon>Eukaryota</taxon>
        <taxon>Viridiplantae</taxon>
        <taxon>Streptophyta</taxon>
        <taxon>Embryophyta</taxon>
        <taxon>Tracheophyta</taxon>
        <taxon>Spermatophyta</taxon>
        <taxon>Magnoliopsida</taxon>
        <taxon>eudicotyledons</taxon>
        <taxon>Gunneridae</taxon>
        <taxon>Pentapetalae</taxon>
        <taxon>asterids</taxon>
        <taxon>lamiids</taxon>
        <taxon>Lamiales</taxon>
        <taxon>Scrophulariaceae</taxon>
        <taxon>Buddlejeae</taxon>
        <taxon>Buddleja</taxon>
    </lineage>
</organism>
<dbReference type="PANTHER" id="PTHR34560:SF1">
    <property type="entry name" value="START DOMAIN-CONTAINING PROTEIN"/>
    <property type="match status" value="1"/>
</dbReference>
<comment type="caution">
    <text evidence="2">The sequence shown here is derived from an EMBL/GenBank/DDBJ whole genome shotgun (WGS) entry which is preliminary data.</text>
</comment>
<feature type="region of interest" description="Disordered" evidence="1">
    <location>
        <begin position="471"/>
        <end position="520"/>
    </location>
</feature>
<protein>
    <submittedName>
        <fullName evidence="2">Uncharacterized protein</fullName>
    </submittedName>
</protein>
<evidence type="ECO:0000313" key="2">
    <source>
        <dbReference type="EMBL" id="KAG8374008.1"/>
    </source>
</evidence>
<sequence>MEGKDTISNYRSKLDKTLASPDLTNDEIVRTLVNKQLLQSSNTQFEGYIENVVERRSKEVSNFLSTLRSASVNVVERSKSSEESHGAWKVKQDTEEFRVMYKEGPEGTPFHNLLVEGYVEGPLDFTSVTGLCVSWESGLYQKWWPQTAVPTFKVLSSRCLQRVRTGEQISLVRMKVSWPLSSREALVHYFVFEYFQDDLIVVLLNTISDSEAIDRSTHGFARDGIPDADDVVRIDVVGGFALQKMTANRCFFRTIANMDIKLDFVPPAFINFIARQLVGSGFKLYKKEVASASKGDEKFREALKDPLYTRIREALYSDKISIETSPDLESREVLEDIDLEVEDVMVRDQKEPVIEIEEFEEKDTGFSGSSDNNTVKSSNYLNNQIKEKLEADKEEVVISTEGEQPLRTTTENFGIDIKNKTVISPKVEQALETLEKAISIFRGYTGNGEKCRSDINNKGNLRILEKGAMEESMLSQADQTSEKNGGCAESSKIGTTEVTSHEPGNSTDGHASRQKGSNSYIRETNQSKIAPASSDDDRSSPSITKHVVLHSSMNQKTSSTKITELTGEANNVNGSRMTEKKNKKSRFCCLHFVSGY</sequence>
<dbReference type="AlphaFoldDB" id="A0AAV6WUF6"/>
<evidence type="ECO:0000313" key="3">
    <source>
        <dbReference type="Proteomes" id="UP000826271"/>
    </source>
</evidence>
<feature type="compositionally biased region" description="Polar residues" evidence="1">
    <location>
        <begin position="492"/>
        <end position="520"/>
    </location>
</feature>
<feature type="compositionally biased region" description="Polar residues" evidence="1">
    <location>
        <begin position="473"/>
        <end position="483"/>
    </location>
</feature>
<dbReference type="SUPFAM" id="SSF55961">
    <property type="entry name" value="Bet v1-like"/>
    <property type="match status" value="1"/>
</dbReference>
<reference evidence="2" key="1">
    <citation type="submission" date="2019-10" db="EMBL/GenBank/DDBJ databases">
        <authorList>
            <person name="Zhang R."/>
            <person name="Pan Y."/>
            <person name="Wang J."/>
            <person name="Ma R."/>
            <person name="Yu S."/>
        </authorList>
    </citation>
    <scope>NUCLEOTIDE SEQUENCE</scope>
    <source>
        <strain evidence="2">LA-IB0</strain>
        <tissue evidence="2">Leaf</tissue>
    </source>
</reference>
<dbReference type="PANTHER" id="PTHR34560">
    <property type="entry name" value="POLYKETIDE CYCLASE/DEHYDRASE/LIPID TRANSPORT SUPERFAMILY PROTEIN"/>
    <property type="match status" value="1"/>
</dbReference>
<name>A0AAV6WUF6_9LAMI</name>
<dbReference type="InterPro" id="IPR023393">
    <property type="entry name" value="START-like_dom_sf"/>
</dbReference>
<gene>
    <name evidence="2" type="ORF">BUALT_Bualt11G0086200</name>
</gene>
<keyword evidence="3" id="KW-1185">Reference proteome</keyword>
<accession>A0AAV6WUF6</accession>
<proteinExistence type="predicted"/>
<dbReference type="Gene3D" id="3.30.530.20">
    <property type="match status" value="1"/>
</dbReference>
<evidence type="ECO:0000256" key="1">
    <source>
        <dbReference type="SAM" id="MobiDB-lite"/>
    </source>
</evidence>
<dbReference type="EMBL" id="WHWC01000011">
    <property type="protein sequence ID" value="KAG8374008.1"/>
    <property type="molecule type" value="Genomic_DNA"/>
</dbReference>